<proteinExistence type="predicted"/>
<dbReference type="EMBL" id="SZYD01001542">
    <property type="protein sequence ID" value="KAD0605065.1"/>
    <property type="molecule type" value="Genomic_DNA"/>
</dbReference>
<dbReference type="InterPro" id="IPR025312">
    <property type="entry name" value="DUF4216"/>
</dbReference>
<evidence type="ECO:0000313" key="3">
    <source>
        <dbReference type="EMBL" id="KAD0605065.1"/>
    </source>
</evidence>
<evidence type="ECO:0000313" key="4">
    <source>
        <dbReference type="Proteomes" id="UP000326396"/>
    </source>
</evidence>
<comment type="caution">
    <text evidence="3">The sequence shown here is derived from an EMBL/GenBank/DDBJ whole genome shotgun (WGS) entry which is preliminary data.</text>
</comment>
<evidence type="ECO:0008006" key="5">
    <source>
        <dbReference type="Google" id="ProtNLM"/>
    </source>
</evidence>
<gene>
    <name evidence="3" type="ORF">E3N88_43995</name>
</gene>
<dbReference type="Pfam" id="PF13960">
    <property type="entry name" value="DUF4218"/>
    <property type="match status" value="1"/>
</dbReference>
<dbReference type="PANTHER" id="PTHR48258">
    <property type="entry name" value="DUF4218 DOMAIN-CONTAINING PROTEIN-RELATED"/>
    <property type="match status" value="1"/>
</dbReference>
<dbReference type="OrthoDB" id="1709318at2759"/>
<dbReference type="InterPro" id="IPR025452">
    <property type="entry name" value="DUF4218"/>
</dbReference>
<dbReference type="Pfam" id="PF13952">
    <property type="entry name" value="DUF4216"/>
    <property type="match status" value="1"/>
</dbReference>
<sequence length="340" mass="39731">MYFPSSFFDVMVHLISHIVGDIKACGPVFLHYMYPFERYMGFLKGYVRNRNRLEGSIVEGYASEEVIEFCTSYLDDVKIIGVCLSRHSGKLEGVGGVGMKIFSPSYDSSQLADLLVLKHMTCIAPYVKEHMDILRSTNRGKDEMWYVMKHNKEFSSWMKTKVIATNVDQTVKRLGQGPYFKVRSYQGYYINGYTFYTKDQDEKSTMQNRRVIIIVSTTEFDRMDHSKMLRIAKESYYGVIQEIWELNYHSFVIRVYRCKWVNNRTCVKVDKCGFILVDLASHGYVSEPFVLAKQVTQVFLVNDPSKPKYHIILHGKRRIIGVDHVIYEEEYNQFDELPPF</sequence>
<feature type="domain" description="DUF4216" evidence="1">
    <location>
        <begin position="244"/>
        <end position="310"/>
    </location>
</feature>
<evidence type="ECO:0000259" key="2">
    <source>
        <dbReference type="Pfam" id="PF13960"/>
    </source>
</evidence>
<reference evidence="3 4" key="1">
    <citation type="submission" date="2019-05" db="EMBL/GenBank/DDBJ databases">
        <title>Mikania micrantha, genome provides insights into the molecular mechanism of rapid growth.</title>
        <authorList>
            <person name="Liu B."/>
        </authorList>
    </citation>
    <scope>NUCLEOTIDE SEQUENCE [LARGE SCALE GENOMIC DNA]</scope>
    <source>
        <strain evidence="3">NLD-2019</strain>
        <tissue evidence="3">Leaf</tissue>
    </source>
</reference>
<dbReference type="Proteomes" id="UP000326396">
    <property type="component" value="Unassembled WGS sequence"/>
</dbReference>
<name>A0A5N6LDC1_9ASTR</name>
<evidence type="ECO:0000259" key="1">
    <source>
        <dbReference type="Pfam" id="PF13952"/>
    </source>
</evidence>
<dbReference type="PANTHER" id="PTHR48258:SF9">
    <property type="entry name" value="OS01G0348150 PROTEIN"/>
    <property type="match status" value="1"/>
</dbReference>
<keyword evidence="4" id="KW-1185">Reference proteome</keyword>
<dbReference type="AlphaFoldDB" id="A0A5N6LDC1"/>
<accession>A0A5N6LDC1</accession>
<organism evidence="3 4">
    <name type="scientific">Mikania micrantha</name>
    <name type="common">bitter vine</name>
    <dbReference type="NCBI Taxonomy" id="192012"/>
    <lineage>
        <taxon>Eukaryota</taxon>
        <taxon>Viridiplantae</taxon>
        <taxon>Streptophyta</taxon>
        <taxon>Embryophyta</taxon>
        <taxon>Tracheophyta</taxon>
        <taxon>Spermatophyta</taxon>
        <taxon>Magnoliopsida</taxon>
        <taxon>eudicotyledons</taxon>
        <taxon>Gunneridae</taxon>
        <taxon>Pentapetalae</taxon>
        <taxon>asterids</taxon>
        <taxon>campanulids</taxon>
        <taxon>Asterales</taxon>
        <taxon>Asteraceae</taxon>
        <taxon>Asteroideae</taxon>
        <taxon>Heliantheae alliance</taxon>
        <taxon>Eupatorieae</taxon>
        <taxon>Mikania</taxon>
    </lineage>
</organism>
<protein>
    <recommendedName>
        <fullName evidence="5">DUF4218 domain-containing protein</fullName>
    </recommendedName>
</protein>
<feature type="domain" description="DUF4218" evidence="2">
    <location>
        <begin position="1"/>
        <end position="78"/>
    </location>
</feature>